<dbReference type="EMBL" id="JAUESC010000002">
    <property type="protein sequence ID" value="KAK0604950.1"/>
    <property type="molecule type" value="Genomic_DNA"/>
</dbReference>
<evidence type="ECO:0008006" key="11">
    <source>
        <dbReference type="Google" id="ProtNLM"/>
    </source>
</evidence>
<evidence type="ECO:0000256" key="4">
    <source>
        <dbReference type="ARBA" id="ARBA00022759"/>
    </source>
</evidence>
<dbReference type="PANTHER" id="PTHR37984">
    <property type="entry name" value="PROTEIN CBG26694"/>
    <property type="match status" value="1"/>
</dbReference>
<dbReference type="InterPro" id="IPR041373">
    <property type="entry name" value="RT_RNaseH"/>
</dbReference>
<keyword evidence="4" id="KW-0255">Endonuclease</keyword>
<evidence type="ECO:0000313" key="9">
    <source>
        <dbReference type="EMBL" id="KAK0604950.1"/>
    </source>
</evidence>
<dbReference type="Pfam" id="PF17917">
    <property type="entry name" value="RT_RNaseH"/>
    <property type="match status" value="1"/>
</dbReference>
<evidence type="ECO:0000256" key="1">
    <source>
        <dbReference type="ARBA" id="ARBA00022679"/>
    </source>
</evidence>
<keyword evidence="2" id="KW-0548">Nucleotidyltransferase</keyword>
<name>A0AA39TI55_ACESA</name>
<dbReference type="FunFam" id="3.30.70.270:FF:000020">
    <property type="entry name" value="Transposon Tf2-6 polyprotein-like Protein"/>
    <property type="match status" value="1"/>
</dbReference>
<dbReference type="FunFam" id="3.10.20.370:FF:000001">
    <property type="entry name" value="Retrovirus-related Pol polyprotein from transposon 17.6-like protein"/>
    <property type="match status" value="1"/>
</dbReference>
<dbReference type="InterPro" id="IPR043128">
    <property type="entry name" value="Rev_trsase/Diguanyl_cyclase"/>
</dbReference>
<dbReference type="GO" id="GO:0016787">
    <property type="term" value="F:hydrolase activity"/>
    <property type="evidence" value="ECO:0007669"/>
    <property type="project" value="UniProtKB-KW"/>
</dbReference>
<dbReference type="Gene3D" id="3.10.10.10">
    <property type="entry name" value="HIV Type 1 Reverse Transcriptase, subunit A, domain 1"/>
    <property type="match status" value="1"/>
</dbReference>
<feature type="domain" description="Reverse transcriptase RNase H-like" evidence="8">
    <location>
        <begin position="522"/>
        <end position="625"/>
    </location>
</feature>
<dbReference type="SUPFAM" id="SSF56672">
    <property type="entry name" value="DNA/RNA polymerases"/>
    <property type="match status" value="1"/>
</dbReference>
<reference evidence="9" key="1">
    <citation type="journal article" date="2022" name="Plant J.">
        <title>Strategies of tolerance reflected in two North American maple genomes.</title>
        <authorList>
            <person name="McEvoy S.L."/>
            <person name="Sezen U.U."/>
            <person name="Trouern-Trend A."/>
            <person name="McMahon S.M."/>
            <person name="Schaberg P.G."/>
            <person name="Yang J."/>
            <person name="Wegrzyn J.L."/>
            <person name="Swenson N.G."/>
        </authorList>
    </citation>
    <scope>NUCLEOTIDE SEQUENCE</scope>
    <source>
        <strain evidence="9">NS2018</strain>
    </source>
</reference>
<evidence type="ECO:0000256" key="5">
    <source>
        <dbReference type="ARBA" id="ARBA00022801"/>
    </source>
</evidence>
<sequence length="644" mass="72785">MDEGANDKNCKPILLGRPFMATAKTFIDVQNGKLTMTVLDETVEFKVFESLKFPEAADDSYSVECNSIEVVNSAVQDELTGEISEELLDWICDAIEDDEEIQQGEVSEEDSDIEEVSAEVEDEINKSLIPSVSSPPVLELKQLPSNLKYAFLGANDTLLVIIASDLEAEKEERLLKVLQEYKAAIGWTIVDIKGISPTTYMHHILLEEGMKPSREAQRRLNPNLKEVVKEEVLKLLKVGIIYPISDSKWVSPVHVVPKKSGITVIANENNELIPTRKTTGWRVCIDYRKLNTATKKDHFPLPFIDQMLERLAGHAYYCFLDGFSGYNQIAITPKDQEKTTFTCPFGTFAYRRMPFGLCNAPATFQRCMMSIFSDMLEKYIEVFMDDFSVFGNSFDHCLDNLTNVLKRCTETNLTLSWEKSHFMVKSGIVLGHVISDKGIEVDRAKIEVIAKLPPPTSVKGVGSFLGHAGFYRRFIKDFSKISRPLCNLLAKDSTFVFNNECLHAFESLKDKLTSTPIIMPPDWSLPFELMCDASDYAVGAVLGQRVDKVPHVIYYTSRTLNDAQLNYSTIEKELLAVVSALEKFRQYLIGSKVIVYSDHAALKYLLTKKEAKPRLLQWILLLQEFDLEIRDKKGSENVVVDHLS</sequence>
<evidence type="ECO:0000313" key="10">
    <source>
        <dbReference type="Proteomes" id="UP001168877"/>
    </source>
</evidence>
<feature type="domain" description="Reverse transcriptase" evidence="7">
    <location>
        <begin position="277"/>
        <end position="433"/>
    </location>
</feature>
<evidence type="ECO:0000259" key="7">
    <source>
        <dbReference type="Pfam" id="PF00078"/>
    </source>
</evidence>
<evidence type="ECO:0000256" key="2">
    <source>
        <dbReference type="ARBA" id="ARBA00022695"/>
    </source>
</evidence>
<dbReference type="Pfam" id="PF00078">
    <property type="entry name" value="RVT_1"/>
    <property type="match status" value="1"/>
</dbReference>
<evidence type="ECO:0000256" key="3">
    <source>
        <dbReference type="ARBA" id="ARBA00022722"/>
    </source>
</evidence>
<dbReference type="Proteomes" id="UP001168877">
    <property type="component" value="Unassembled WGS sequence"/>
</dbReference>
<reference evidence="9" key="2">
    <citation type="submission" date="2023-06" db="EMBL/GenBank/DDBJ databases">
        <authorList>
            <person name="Swenson N.G."/>
            <person name="Wegrzyn J.L."/>
            <person name="Mcevoy S.L."/>
        </authorList>
    </citation>
    <scope>NUCLEOTIDE SEQUENCE</scope>
    <source>
        <strain evidence="9">NS2018</strain>
        <tissue evidence="9">Leaf</tissue>
    </source>
</reference>
<dbReference type="InterPro" id="IPR000477">
    <property type="entry name" value="RT_dom"/>
</dbReference>
<keyword evidence="1" id="KW-0808">Transferase</keyword>
<organism evidence="9 10">
    <name type="scientific">Acer saccharum</name>
    <name type="common">Sugar maple</name>
    <dbReference type="NCBI Taxonomy" id="4024"/>
    <lineage>
        <taxon>Eukaryota</taxon>
        <taxon>Viridiplantae</taxon>
        <taxon>Streptophyta</taxon>
        <taxon>Embryophyta</taxon>
        <taxon>Tracheophyta</taxon>
        <taxon>Spermatophyta</taxon>
        <taxon>Magnoliopsida</taxon>
        <taxon>eudicotyledons</taxon>
        <taxon>Gunneridae</taxon>
        <taxon>Pentapetalae</taxon>
        <taxon>rosids</taxon>
        <taxon>malvids</taxon>
        <taxon>Sapindales</taxon>
        <taxon>Sapindaceae</taxon>
        <taxon>Hippocastanoideae</taxon>
        <taxon>Acereae</taxon>
        <taxon>Acer</taxon>
    </lineage>
</organism>
<keyword evidence="5" id="KW-0378">Hydrolase</keyword>
<dbReference type="Gene3D" id="3.30.70.270">
    <property type="match status" value="2"/>
</dbReference>
<dbReference type="InterPro" id="IPR043502">
    <property type="entry name" value="DNA/RNA_pol_sf"/>
</dbReference>
<dbReference type="GO" id="GO:0003964">
    <property type="term" value="F:RNA-directed DNA polymerase activity"/>
    <property type="evidence" value="ECO:0007669"/>
    <property type="project" value="UniProtKB-KW"/>
</dbReference>
<evidence type="ECO:0000256" key="6">
    <source>
        <dbReference type="ARBA" id="ARBA00022918"/>
    </source>
</evidence>
<comment type="caution">
    <text evidence="9">The sequence shown here is derived from an EMBL/GenBank/DDBJ whole genome shotgun (WGS) entry which is preliminary data.</text>
</comment>
<dbReference type="CDD" id="cd09274">
    <property type="entry name" value="RNase_HI_RT_Ty3"/>
    <property type="match status" value="1"/>
</dbReference>
<accession>A0AA39TI55</accession>
<keyword evidence="6" id="KW-0695">RNA-directed DNA polymerase</keyword>
<keyword evidence="10" id="KW-1185">Reference proteome</keyword>
<keyword evidence="3" id="KW-0540">Nuclease</keyword>
<evidence type="ECO:0000259" key="8">
    <source>
        <dbReference type="Pfam" id="PF17917"/>
    </source>
</evidence>
<dbReference type="PANTHER" id="PTHR37984:SF5">
    <property type="entry name" value="PROTEIN NYNRIN-LIKE"/>
    <property type="match status" value="1"/>
</dbReference>
<dbReference type="CDD" id="cd01647">
    <property type="entry name" value="RT_LTR"/>
    <property type="match status" value="1"/>
</dbReference>
<proteinExistence type="predicted"/>
<dbReference type="GO" id="GO:0004519">
    <property type="term" value="F:endonuclease activity"/>
    <property type="evidence" value="ECO:0007669"/>
    <property type="project" value="UniProtKB-KW"/>
</dbReference>
<gene>
    <name evidence="9" type="ORF">LWI29_021218</name>
</gene>
<dbReference type="AlphaFoldDB" id="A0AA39TI55"/>
<protein>
    <recommendedName>
        <fullName evidence="11">Reverse transcriptase</fullName>
    </recommendedName>
</protein>
<dbReference type="InterPro" id="IPR050951">
    <property type="entry name" value="Retrovirus_Pol_polyprotein"/>
</dbReference>